<dbReference type="Proteomes" id="UP000199754">
    <property type="component" value="Plasmid pSMR1-5"/>
</dbReference>
<keyword evidence="3" id="KW-1185">Reference proteome</keyword>
<dbReference type="EMBL" id="CP022420">
    <property type="protein sequence ID" value="ASM75461.1"/>
    <property type="molecule type" value="Genomic_DNA"/>
</dbReference>
<geneLocation type="plasmid" evidence="2 3">
    <name>pSMR1-5</name>
</geneLocation>
<evidence type="ECO:0000313" key="3">
    <source>
        <dbReference type="Proteomes" id="UP000199754"/>
    </source>
</evidence>
<evidence type="ECO:0000313" key="2">
    <source>
        <dbReference type="EMBL" id="ASM75461.1"/>
    </source>
</evidence>
<proteinExistence type="predicted"/>
<protein>
    <submittedName>
        <fullName evidence="2">Deaminase</fullName>
    </submittedName>
</protein>
<dbReference type="GO" id="GO:0009231">
    <property type="term" value="P:riboflavin biosynthetic process"/>
    <property type="evidence" value="ECO:0007669"/>
    <property type="project" value="InterPro"/>
</dbReference>
<dbReference type="InterPro" id="IPR050765">
    <property type="entry name" value="Riboflavin_Biosynth_HTPR"/>
</dbReference>
<dbReference type="AlphaFoldDB" id="A0A221K8X3"/>
<reference evidence="2 3" key="1">
    <citation type="submission" date="2017-07" db="EMBL/GenBank/DDBJ databases">
        <title>Genome Sequence of Sulfitobacter pseudonitzschiae Strain SMR1 Isolated from a culture of the Diatom Skeletonema marinoi.</title>
        <authorList>
            <person name="Topel M."/>
            <person name="Pinder M.I.M."/>
            <person name="Johansson O.N."/>
            <person name="Kourtchenko O."/>
            <person name="Godhe A."/>
            <person name="Clarke A.K."/>
        </authorList>
    </citation>
    <scope>NUCLEOTIDE SEQUENCE [LARGE SCALE GENOMIC DNA]</scope>
    <source>
        <strain evidence="2 3">SMR1</strain>
        <plasmid evidence="2 3">pSMR1-5</plasmid>
    </source>
</reference>
<name>A0A221K8X3_9RHOB</name>
<dbReference type="Gene3D" id="3.40.430.10">
    <property type="entry name" value="Dihydrofolate Reductase, subunit A"/>
    <property type="match status" value="1"/>
</dbReference>
<dbReference type="PANTHER" id="PTHR38011:SF11">
    <property type="entry name" value="2,5-DIAMINO-6-RIBOSYLAMINO-4(3H)-PYRIMIDINONE 5'-PHOSPHATE REDUCTASE"/>
    <property type="match status" value="1"/>
</dbReference>
<dbReference type="InterPro" id="IPR024072">
    <property type="entry name" value="DHFR-like_dom_sf"/>
</dbReference>
<keyword evidence="2" id="KW-0614">Plasmid</keyword>
<evidence type="ECO:0000259" key="1">
    <source>
        <dbReference type="Pfam" id="PF01872"/>
    </source>
</evidence>
<dbReference type="SUPFAM" id="SSF53597">
    <property type="entry name" value="Dihydrofolate reductase-like"/>
    <property type="match status" value="1"/>
</dbReference>
<accession>A0A221K8X3</accession>
<dbReference type="RefSeq" id="WP_089423458.1">
    <property type="nucleotide sequence ID" value="NZ_CP022420.1"/>
</dbReference>
<feature type="domain" description="Bacterial bifunctional deaminase-reductase C-terminal" evidence="1">
    <location>
        <begin position="4"/>
        <end position="169"/>
    </location>
</feature>
<sequence length="177" mass="19174">MQPIIYDVAISIDGFISGPDGDISQFAQEGPVVEDYMARLATYATAIMGRRTYEFGYRFGLKPGQNPYEHMTTLVFSRSLELPENSDVEVHASGDAHLLGEFKASTPGPIYLCGGGAFAGALLSLGLIDLLRLKRAPVILGSGVHLFGDTAVSPALRHVETRKYDGGYLFQEFALRG</sequence>
<organism evidence="2 3">
    <name type="scientific">Pseudosulfitobacter pseudonitzschiae</name>
    <dbReference type="NCBI Taxonomy" id="1402135"/>
    <lineage>
        <taxon>Bacteria</taxon>
        <taxon>Pseudomonadati</taxon>
        <taxon>Pseudomonadota</taxon>
        <taxon>Alphaproteobacteria</taxon>
        <taxon>Rhodobacterales</taxon>
        <taxon>Roseobacteraceae</taxon>
        <taxon>Pseudosulfitobacter</taxon>
    </lineage>
</organism>
<dbReference type="Pfam" id="PF01872">
    <property type="entry name" value="RibD_C"/>
    <property type="match status" value="1"/>
</dbReference>
<dbReference type="KEGG" id="spse:SULPSESMR1_03663"/>
<dbReference type="OrthoDB" id="7949219at2"/>
<dbReference type="PANTHER" id="PTHR38011">
    <property type="entry name" value="DIHYDROFOLATE REDUCTASE FAMILY PROTEIN (AFU_ORTHOLOGUE AFUA_8G06820)"/>
    <property type="match status" value="1"/>
</dbReference>
<gene>
    <name evidence="2" type="ORF">SULPSESMR1_03663</name>
</gene>
<dbReference type="GO" id="GO:0008703">
    <property type="term" value="F:5-amino-6-(5-phosphoribosylamino)uracil reductase activity"/>
    <property type="evidence" value="ECO:0007669"/>
    <property type="project" value="InterPro"/>
</dbReference>
<dbReference type="InterPro" id="IPR002734">
    <property type="entry name" value="RibDG_C"/>
</dbReference>